<name>A0ABS1KM88_9BACT</name>
<evidence type="ECO:0000313" key="2">
    <source>
        <dbReference type="EMBL" id="MBL0740579.1"/>
    </source>
</evidence>
<dbReference type="RefSeq" id="WP_202007905.1">
    <property type="nucleotide sequence ID" value="NZ_JAERRB010000001.1"/>
</dbReference>
<dbReference type="InterPro" id="IPR025364">
    <property type="entry name" value="DUF4268"/>
</dbReference>
<dbReference type="Proteomes" id="UP000613030">
    <property type="component" value="Unassembled WGS sequence"/>
</dbReference>
<organism evidence="2 3">
    <name type="scientific">Chryseolinea lacunae</name>
    <dbReference type="NCBI Taxonomy" id="2801331"/>
    <lineage>
        <taxon>Bacteria</taxon>
        <taxon>Pseudomonadati</taxon>
        <taxon>Bacteroidota</taxon>
        <taxon>Cytophagia</taxon>
        <taxon>Cytophagales</taxon>
        <taxon>Fulvivirgaceae</taxon>
        <taxon>Chryseolinea</taxon>
    </lineage>
</organism>
<gene>
    <name evidence="2" type="ORF">JI741_05085</name>
</gene>
<accession>A0ABS1KM88</accession>
<protein>
    <submittedName>
        <fullName evidence="2">DUF4268 domain-containing protein</fullName>
    </submittedName>
</protein>
<reference evidence="2 3" key="1">
    <citation type="submission" date="2021-01" db="EMBL/GenBank/DDBJ databases">
        <title>Chryseolinea sp. Jin1 Genome sequencing and assembly.</title>
        <authorList>
            <person name="Kim I."/>
        </authorList>
    </citation>
    <scope>NUCLEOTIDE SEQUENCE [LARGE SCALE GENOMIC DNA]</scope>
    <source>
        <strain evidence="2 3">Jin1</strain>
    </source>
</reference>
<evidence type="ECO:0000259" key="1">
    <source>
        <dbReference type="Pfam" id="PF14088"/>
    </source>
</evidence>
<evidence type="ECO:0000313" key="3">
    <source>
        <dbReference type="Proteomes" id="UP000613030"/>
    </source>
</evidence>
<keyword evidence="3" id="KW-1185">Reference proteome</keyword>
<dbReference type="Pfam" id="PF14088">
    <property type="entry name" value="DUF4268"/>
    <property type="match status" value="1"/>
</dbReference>
<feature type="domain" description="DUF4268" evidence="1">
    <location>
        <begin position="10"/>
        <end position="144"/>
    </location>
</feature>
<sequence length="152" mass="17935">MFTREEASRTRHEFWTTFGRYMNPVLSAEGTKVNWVNYHTKIKDLYFRMDAGLKSATISISLEQHDAGIQELYFEQFQQFKDLLHEALDEEWEWQLHVAVEGKVVSRISKTLPGVSVMNKDHWPDLISFFKPRIIALDGFWENAKYSFDGLR</sequence>
<proteinExistence type="predicted"/>
<comment type="caution">
    <text evidence="2">The sequence shown here is derived from an EMBL/GenBank/DDBJ whole genome shotgun (WGS) entry which is preliminary data.</text>
</comment>
<dbReference type="EMBL" id="JAERRB010000001">
    <property type="protein sequence ID" value="MBL0740579.1"/>
    <property type="molecule type" value="Genomic_DNA"/>
</dbReference>